<comment type="caution">
    <text evidence="2">The sequence shown here is derived from an EMBL/GenBank/DDBJ whole genome shotgun (WGS) entry which is preliminary data.</text>
</comment>
<keyword evidence="1" id="KW-1133">Transmembrane helix</keyword>
<dbReference type="PROSITE" id="PS51257">
    <property type="entry name" value="PROKAR_LIPOPROTEIN"/>
    <property type="match status" value="1"/>
</dbReference>
<dbReference type="GO" id="GO:0016020">
    <property type="term" value="C:membrane"/>
    <property type="evidence" value="ECO:0007669"/>
    <property type="project" value="InterPro"/>
</dbReference>
<evidence type="ECO:0000313" key="3">
    <source>
        <dbReference type="Proteomes" id="UP000813444"/>
    </source>
</evidence>
<dbReference type="GO" id="GO:0043332">
    <property type="term" value="C:mating projection tip"/>
    <property type="evidence" value="ECO:0007669"/>
    <property type="project" value="TreeGrafter"/>
</dbReference>
<dbReference type="PANTHER" id="PTHR28092:SF1">
    <property type="entry name" value="FACTOR-INDUCED GENE 1 PROTEIN"/>
    <property type="match status" value="1"/>
</dbReference>
<dbReference type="OrthoDB" id="3550957at2759"/>
<protein>
    <submittedName>
        <fullName evidence="2">Ca2+ regulator and membrane fusion protein Fig1-domain-containing protein</fullName>
    </submittedName>
</protein>
<organism evidence="2 3">
    <name type="scientific">Stachybotrys elegans</name>
    <dbReference type="NCBI Taxonomy" id="80388"/>
    <lineage>
        <taxon>Eukaryota</taxon>
        <taxon>Fungi</taxon>
        <taxon>Dikarya</taxon>
        <taxon>Ascomycota</taxon>
        <taxon>Pezizomycotina</taxon>
        <taxon>Sordariomycetes</taxon>
        <taxon>Hypocreomycetidae</taxon>
        <taxon>Hypocreales</taxon>
        <taxon>Stachybotryaceae</taxon>
        <taxon>Stachybotrys</taxon>
    </lineage>
</organism>
<keyword evidence="3" id="KW-1185">Reference proteome</keyword>
<dbReference type="InterPro" id="IPR033481">
    <property type="entry name" value="Dni1/Fig1"/>
</dbReference>
<dbReference type="AlphaFoldDB" id="A0A8K0WIT0"/>
<reference evidence="2" key="1">
    <citation type="journal article" date="2021" name="Nat. Commun.">
        <title>Genetic determinants of endophytism in the Arabidopsis root mycobiome.</title>
        <authorList>
            <person name="Mesny F."/>
            <person name="Miyauchi S."/>
            <person name="Thiergart T."/>
            <person name="Pickel B."/>
            <person name="Atanasova L."/>
            <person name="Karlsson M."/>
            <person name="Huettel B."/>
            <person name="Barry K.W."/>
            <person name="Haridas S."/>
            <person name="Chen C."/>
            <person name="Bauer D."/>
            <person name="Andreopoulos W."/>
            <person name="Pangilinan J."/>
            <person name="LaButti K."/>
            <person name="Riley R."/>
            <person name="Lipzen A."/>
            <person name="Clum A."/>
            <person name="Drula E."/>
            <person name="Henrissat B."/>
            <person name="Kohler A."/>
            <person name="Grigoriev I.V."/>
            <person name="Martin F.M."/>
            <person name="Hacquard S."/>
        </authorList>
    </citation>
    <scope>NUCLEOTIDE SEQUENCE</scope>
    <source>
        <strain evidence="2">MPI-CAGE-CH-0235</strain>
    </source>
</reference>
<sequence length="263" mass="28787">MVQDRFIPFLGYHHLLMILLTIAVILISILIAGCTSESLSDIYLMSLSYANHVQSPDSPESLRNASFAISDLAANHTPLEVRVGYLGMCLLVSGQRICSRSHTVLETFILRMASEDEIGDPLNVIYAANEFRRDVVFVALLFVSIVLALLSILLISTFPAWHEEENSDGSDREVKPFPPRRVSKACFLLLFIASVLSLLTSFWQHLSSAAASSMAEIFTYNNVRGNVGAGAMALGWLSTFLLAVTCVGMLGKILAISVLSQMV</sequence>
<feature type="transmembrane region" description="Helical" evidence="1">
    <location>
        <begin position="135"/>
        <end position="161"/>
    </location>
</feature>
<feature type="transmembrane region" description="Helical" evidence="1">
    <location>
        <begin position="182"/>
        <end position="203"/>
    </location>
</feature>
<dbReference type="Pfam" id="PF12351">
    <property type="entry name" value="Fig1"/>
    <property type="match status" value="1"/>
</dbReference>
<dbReference type="Proteomes" id="UP000813444">
    <property type="component" value="Unassembled WGS sequence"/>
</dbReference>
<keyword evidence="1" id="KW-0812">Transmembrane</keyword>
<name>A0A8K0WIT0_9HYPO</name>
<keyword evidence="1" id="KW-0472">Membrane</keyword>
<accession>A0A8K0WIT0</accession>
<dbReference type="GO" id="GO:0000747">
    <property type="term" value="P:conjugation with cellular fusion"/>
    <property type="evidence" value="ECO:0007669"/>
    <property type="project" value="TreeGrafter"/>
</dbReference>
<proteinExistence type="predicted"/>
<evidence type="ECO:0000256" key="1">
    <source>
        <dbReference type="SAM" id="Phobius"/>
    </source>
</evidence>
<evidence type="ECO:0000313" key="2">
    <source>
        <dbReference type="EMBL" id="KAH7303199.1"/>
    </source>
</evidence>
<dbReference type="PANTHER" id="PTHR28092">
    <property type="entry name" value="FACTOR-INDUCED GENE 1 PROTEIN"/>
    <property type="match status" value="1"/>
</dbReference>
<feature type="transmembrane region" description="Helical" evidence="1">
    <location>
        <begin position="233"/>
        <end position="259"/>
    </location>
</feature>
<gene>
    <name evidence="2" type="ORF">B0I35DRAFT_181023</name>
</gene>
<dbReference type="EMBL" id="JAGPNK010000037">
    <property type="protein sequence ID" value="KAH7303199.1"/>
    <property type="molecule type" value="Genomic_DNA"/>
</dbReference>
<feature type="transmembrane region" description="Helical" evidence="1">
    <location>
        <begin position="12"/>
        <end position="33"/>
    </location>
</feature>